<accession>A0A2S7K9Q0</accession>
<dbReference type="Proteomes" id="UP000239504">
    <property type="component" value="Unassembled WGS sequence"/>
</dbReference>
<protein>
    <submittedName>
        <fullName evidence="1">Uncharacterized protein</fullName>
    </submittedName>
</protein>
<sequence>MLASLALTACATGSSGGPEDAGRRGEEIDTVCFTGGLSGFYEAGSNAVILRRSPSESYLVETGYCPNMRAVEGLKIDDPSMCLKRGSRLLVYDTQFPRSGEPADRPDRCLVNRVYDWLPAQNEEMIALAAPRQATNKNTQ</sequence>
<keyword evidence="2" id="KW-1185">Reference proteome</keyword>
<reference evidence="1 2" key="1">
    <citation type="submission" date="2017-12" db="EMBL/GenBank/DDBJ databases">
        <authorList>
            <person name="Hurst M.R.H."/>
        </authorList>
    </citation>
    <scope>NUCLEOTIDE SEQUENCE [LARGE SCALE GENOMIC DNA]</scope>
    <source>
        <strain evidence="1 2">SY-3-19</strain>
    </source>
</reference>
<dbReference type="AlphaFoldDB" id="A0A2S7K9Q0"/>
<gene>
    <name evidence="1" type="ORF">CW354_04545</name>
</gene>
<evidence type="ECO:0000313" key="2">
    <source>
        <dbReference type="Proteomes" id="UP000239504"/>
    </source>
</evidence>
<evidence type="ECO:0000313" key="1">
    <source>
        <dbReference type="EMBL" id="PQA89213.1"/>
    </source>
</evidence>
<comment type="caution">
    <text evidence="1">The sequence shown here is derived from an EMBL/GenBank/DDBJ whole genome shotgun (WGS) entry which is preliminary data.</text>
</comment>
<dbReference type="InterPro" id="IPR045500">
    <property type="entry name" value="DUF6491"/>
</dbReference>
<dbReference type="Pfam" id="PF20101">
    <property type="entry name" value="DUF6491"/>
    <property type="match status" value="1"/>
</dbReference>
<name>A0A2S7K9Q0_9PROT</name>
<proteinExistence type="predicted"/>
<dbReference type="EMBL" id="PJCH01000003">
    <property type="protein sequence ID" value="PQA89213.1"/>
    <property type="molecule type" value="Genomic_DNA"/>
</dbReference>
<organism evidence="1 2">
    <name type="scientific">Hyphococcus luteus</name>
    <dbReference type="NCBI Taxonomy" id="2058213"/>
    <lineage>
        <taxon>Bacteria</taxon>
        <taxon>Pseudomonadati</taxon>
        <taxon>Pseudomonadota</taxon>
        <taxon>Alphaproteobacteria</taxon>
        <taxon>Parvularculales</taxon>
        <taxon>Parvularculaceae</taxon>
        <taxon>Hyphococcus</taxon>
    </lineage>
</organism>